<dbReference type="Pfam" id="PF05175">
    <property type="entry name" value="MTS"/>
    <property type="match status" value="1"/>
</dbReference>
<dbReference type="eggNOG" id="COG2890">
    <property type="taxonomic scope" value="Bacteria"/>
</dbReference>
<dbReference type="NCBIfam" id="TIGR00536">
    <property type="entry name" value="hemK_fam"/>
    <property type="match status" value="1"/>
</dbReference>
<evidence type="ECO:0000256" key="1">
    <source>
        <dbReference type="ARBA" id="ARBA00022603"/>
    </source>
</evidence>
<dbReference type="InterPro" id="IPR019874">
    <property type="entry name" value="RF_methyltr_PrmC"/>
</dbReference>
<dbReference type="SUPFAM" id="SSF53335">
    <property type="entry name" value="S-adenosyl-L-methionine-dependent methyltransferases"/>
    <property type="match status" value="1"/>
</dbReference>
<evidence type="ECO:0000256" key="5">
    <source>
        <dbReference type="HAMAP-Rule" id="MF_02126"/>
    </source>
</evidence>
<evidence type="ECO:0000313" key="8">
    <source>
        <dbReference type="EMBL" id="KFI72368.1"/>
    </source>
</evidence>
<dbReference type="AlphaFoldDB" id="A0A087BMW8"/>
<feature type="binding site" evidence="5">
    <location>
        <position position="153"/>
    </location>
    <ligand>
        <name>S-adenosyl-L-methionine</name>
        <dbReference type="ChEBI" id="CHEBI:59789"/>
    </ligand>
</feature>
<keyword evidence="2 5" id="KW-0808">Transferase</keyword>
<comment type="catalytic activity">
    <reaction evidence="4 5">
        <text>L-glutaminyl-[peptide chain release factor] + S-adenosyl-L-methionine = N(5)-methyl-L-glutaminyl-[peptide chain release factor] + S-adenosyl-L-homocysteine + H(+)</text>
        <dbReference type="Rhea" id="RHEA:42896"/>
        <dbReference type="Rhea" id="RHEA-COMP:10271"/>
        <dbReference type="Rhea" id="RHEA-COMP:10272"/>
        <dbReference type="ChEBI" id="CHEBI:15378"/>
        <dbReference type="ChEBI" id="CHEBI:30011"/>
        <dbReference type="ChEBI" id="CHEBI:57856"/>
        <dbReference type="ChEBI" id="CHEBI:59789"/>
        <dbReference type="ChEBI" id="CHEBI:61891"/>
        <dbReference type="EC" id="2.1.1.297"/>
    </reaction>
</comment>
<dbReference type="Gene3D" id="1.10.8.10">
    <property type="entry name" value="DNA helicase RuvA subunit, C-terminal domain"/>
    <property type="match status" value="1"/>
</dbReference>
<dbReference type="Proteomes" id="UP000029014">
    <property type="component" value="Unassembled WGS sequence"/>
</dbReference>
<dbReference type="GO" id="GO:0102559">
    <property type="term" value="F:peptide chain release factor N(5)-glutamine methyltransferase activity"/>
    <property type="evidence" value="ECO:0007669"/>
    <property type="project" value="UniProtKB-EC"/>
</dbReference>
<keyword evidence="9" id="KW-1185">Reference proteome</keyword>
<dbReference type="InterPro" id="IPR007848">
    <property type="entry name" value="Small_mtfrase_dom"/>
</dbReference>
<evidence type="ECO:0000256" key="3">
    <source>
        <dbReference type="ARBA" id="ARBA00022691"/>
    </source>
</evidence>
<feature type="binding site" evidence="5">
    <location>
        <begin position="206"/>
        <end position="209"/>
    </location>
    <ligand>
        <name>substrate</name>
    </ligand>
</feature>
<gene>
    <name evidence="5" type="primary">prmC</name>
    <name evidence="8" type="ORF">BMIN_0262</name>
</gene>
<keyword evidence="1 5" id="KW-0489">Methyltransferase</keyword>
<comment type="function">
    <text evidence="5">Methylates the class 1 translation termination release factors RF1/PrfA and RF2/PrfB on the glutamine residue of the universally conserved GGQ motif.</text>
</comment>
<evidence type="ECO:0000256" key="2">
    <source>
        <dbReference type="ARBA" id="ARBA00022679"/>
    </source>
</evidence>
<dbReference type="EMBL" id="JGZD01000009">
    <property type="protein sequence ID" value="KFI72368.1"/>
    <property type="molecule type" value="Genomic_DNA"/>
</dbReference>
<keyword evidence="3 5" id="KW-0949">S-adenosyl-L-methionine</keyword>
<proteinExistence type="inferred from homology"/>
<evidence type="ECO:0000259" key="7">
    <source>
        <dbReference type="Pfam" id="PF17827"/>
    </source>
</evidence>
<dbReference type="InterPro" id="IPR050320">
    <property type="entry name" value="N5-glutamine_MTase"/>
</dbReference>
<dbReference type="PANTHER" id="PTHR18895">
    <property type="entry name" value="HEMK METHYLTRANSFERASE"/>
    <property type="match status" value="1"/>
</dbReference>
<dbReference type="InterPro" id="IPR040758">
    <property type="entry name" value="PrmC_N"/>
</dbReference>
<protein>
    <recommendedName>
        <fullName evidence="5">Release factor glutamine methyltransferase</fullName>
        <shortName evidence="5">RF MTase</shortName>
        <ecNumber evidence="5">2.1.1.297</ecNumber>
    </recommendedName>
    <alternativeName>
        <fullName evidence="5">N5-glutamine methyltransferase PrmC</fullName>
    </alternativeName>
    <alternativeName>
        <fullName evidence="5">Protein-(glutamine-N5) MTase PrmC</fullName>
    </alternativeName>
    <alternativeName>
        <fullName evidence="5">Protein-glutamine N-methyltransferase PrmC</fullName>
    </alternativeName>
</protein>
<dbReference type="STRING" id="1693.BMIN_0262"/>
<name>A0A087BMW8_9BIFI</name>
<comment type="caution">
    <text evidence="5">Lacks conserved residue(s) required for the propagation of feature annotation.</text>
</comment>
<dbReference type="InterPro" id="IPR004556">
    <property type="entry name" value="HemK-like"/>
</dbReference>
<comment type="similarity">
    <text evidence="5">Belongs to the protein N5-glutamine methyltransferase family. PrmC subfamily.</text>
</comment>
<dbReference type="InterPro" id="IPR029063">
    <property type="entry name" value="SAM-dependent_MTases_sf"/>
</dbReference>
<dbReference type="PROSITE" id="PS00092">
    <property type="entry name" value="N6_MTASE"/>
    <property type="match status" value="1"/>
</dbReference>
<dbReference type="EC" id="2.1.1.297" evidence="5"/>
<dbReference type="GO" id="GO:0032259">
    <property type="term" value="P:methylation"/>
    <property type="evidence" value="ECO:0007669"/>
    <property type="project" value="UniProtKB-KW"/>
</dbReference>
<dbReference type="PANTHER" id="PTHR18895:SF74">
    <property type="entry name" value="MTRF1L RELEASE FACTOR GLUTAMINE METHYLTRANSFERASE"/>
    <property type="match status" value="1"/>
</dbReference>
<dbReference type="GO" id="GO:0003676">
    <property type="term" value="F:nucleic acid binding"/>
    <property type="evidence" value="ECO:0007669"/>
    <property type="project" value="InterPro"/>
</dbReference>
<accession>A0A087BMW8</accession>
<reference evidence="8 9" key="1">
    <citation type="submission" date="2014-03" db="EMBL/GenBank/DDBJ databases">
        <title>Genomics of Bifidobacteria.</title>
        <authorList>
            <person name="Ventura M."/>
            <person name="Milani C."/>
            <person name="Lugli G.A."/>
        </authorList>
    </citation>
    <scope>NUCLEOTIDE SEQUENCE [LARGE SCALE GENOMIC DNA]</scope>
    <source>
        <strain evidence="8 9">LMG 11592</strain>
    </source>
</reference>
<comment type="caution">
    <text evidence="8">The sequence shown here is derived from an EMBL/GenBank/DDBJ whole genome shotgun (WGS) entry which is preliminary data.</text>
</comment>
<dbReference type="InterPro" id="IPR002052">
    <property type="entry name" value="DNA_methylase_N6_adenine_CS"/>
</dbReference>
<organism evidence="8 9">
    <name type="scientific">Bifidobacterium minimum</name>
    <dbReference type="NCBI Taxonomy" id="1693"/>
    <lineage>
        <taxon>Bacteria</taxon>
        <taxon>Bacillati</taxon>
        <taxon>Actinomycetota</taxon>
        <taxon>Actinomycetes</taxon>
        <taxon>Bifidobacteriales</taxon>
        <taxon>Bifidobacteriaceae</taxon>
        <taxon>Bifidobacterium</taxon>
    </lineage>
</organism>
<dbReference type="NCBIfam" id="TIGR03534">
    <property type="entry name" value="RF_mod_PrmC"/>
    <property type="match status" value="1"/>
</dbReference>
<sequence>MIDADRLVREGERKLRAAGVDSPAHDAAVLLAHACGCRRADIDRARLLGSGLDGVAAPRDALRAYRSLVDRRAAREPLQLIVGYARFRGLIVDVGTGVFIPRPETEMVVQCGIDWLNDQPVEAPRVVDLCAGSGVIGLSVASEVADAEVWAVEMSPDALVWTERNRRRIGSISPGLDDSYHLVSGDATSPGTLAYLNGTIDAVITNPPYVPDARVPDQPEVRDHDPRMALYGGSDDGMAIPRLMIDRAHALLRPGGLLVMEHDITQGGRLAAYARDRGFPESRTVEDWTHRPRALMAVKG</sequence>
<dbReference type="CDD" id="cd02440">
    <property type="entry name" value="AdoMet_MTases"/>
    <property type="match status" value="1"/>
</dbReference>
<dbReference type="HAMAP" id="MF_02126">
    <property type="entry name" value="RF_methyltr_PrmC"/>
    <property type="match status" value="1"/>
</dbReference>
<feature type="domain" description="Release factor glutamine methyltransferase N-terminal" evidence="7">
    <location>
        <begin position="7"/>
        <end position="83"/>
    </location>
</feature>
<dbReference type="Gene3D" id="3.40.50.150">
    <property type="entry name" value="Vaccinia Virus protein VP39"/>
    <property type="match status" value="1"/>
</dbReference>
<evidence type="ECO:0000256" key="4">
    <source>
        <dbReference type="ARBA" id="ARBA00048391"/>
    </source>
</evidence>
<evidence type="ECO:0000313" key="9">
    <source>
        <dbReference type="Proteomes" id="UP000029014"/>
    </source>
</evidence>
<feature type="domain" description="Methyltransferase small" evidence="6">
    <location>
        <begin position="122"/>
        <end position="211"/>
    </location>
</feature>
<feature type="binding site" evidence="5">
    <location>
        <position position="206"/>
    </location>
    <ligand>
        <name>S-adenosyl-L-methionine</name>
        <dbReference type="ChEBI" id="CHEBI:59789"/>
    </ligand>
</feature>
<evidence type="ECO:0000259" key="6">
    <source>
        <dbReference type="Pfam" id="PF05175"/>
    </source>
</evidence>
<dbReference type="Pfam" id="PF17827">
    <property type="entry name" value="PrmC_N"/>
    <property type="match status" value="1"/>
</dbReference>